<sequence length="171" mass="20027">MKMNRERRRGGGGIGDSDNDDDDRFELEDEKDQQLRDDDRLSKSKWRMTRRRSLSLLGSDDVDQYIVGGLERDFAIYAGARSRLSSSSSSKFHRFLIRPDNSVLLLLHAIRVRILQRTAGESFPPRRRQSDRFLYRHYRPFLRCLSRSSLLPPRLQSQSHCPQVLEITIFS</sequence>
<dbReference type="AlphaFoldDB" id="A0AAE0AUN9"/>
<protein>
    <submittedName>
        <fullName evidence="2">Uncharacterized protein</fullName>
    </submittedName>
</protein>
<comment type="caution">
    <text evidence="2">The sequence shown here is derived from an EMBL/GenBank/DDBJ whole genome shotgun (WGS) entry which is preliminary data.</text>
</comment>
<accession>A0AAE0AUN9</accession>
<gene>
    <name evidence="2" type="ORF">Dsin_004488</name>
</gene>
<name>A0AAE0AUN9_9ROSI</name>
<reference evidence="2" key="1">
    <citation type="journal article" date="2023" name="Plant J.">
        <title>Genome sequences and population genomics provide insights into the demographic history, inbreeding, and mutation load of two 'living fossil' tree species of Dipteronia.</title>
        <authorList>
            <person name="Feng Y."/>
            <person name="Comes H.P."/>
            <person name="Chen J."/>
            <person name="Zhu S."/>
            <person name="Lu R."/>
            <person name="Zhang X."/>
            <person name="Li P."/>
            <person name="Qiu J."/>
            <person name="Olsen K.M."/>
            <person name="Qiu Y."/>
        </authorList>
    </citation>
    <scope>NUCLEOTIDE SEQUENCE</scope>
    <source>
        <strain evidence="2">NBL</strain>
    </source>
</reference>
<dbReference type="EMBL" id="JANJYJ010000002">
    <property type="protein sequence ID" value="KAK3224626.1"/>
    <property type="molecule type" value="Genomic_DNA"/>
</dbReference>
<feature type="region of interest" description="Disordered" evidence="1">
    <location>
        <begin position="1"/>
        <end position="40"/>
    </location>
</feature>
<dbReference type="Proteomes" id="UP001281410">
    <property type="component" value="Unassembled WGS sequence"/>
</dbReference>
<evidence type="ECO:0000256" key="1">
    <source>
        <dbReference type="SAM" id="MobiDB-lite"/>
    </source>
</evidence>
<evidence type="ECO:0000313" key="2">
    <source>
        <dbReference type="EMBL" id="KAK3224626.1"/>
    </source>
</evidence>
<evidence type="ECO:0000313" key="3">
    <source>
        <dbReference type="Proteomes" id="UP001281410"/>
    </source>
</evidence>
<proteinExistence type="predicted"/>
<feature type="compositionally biased region" description="Acidic residues" evidence="1">
    <location>
        <begin position="17"/>
        <end position="31"/>
    </location>
</feature>
<organism evidence="2 3">
    <name type="scientific">Dipteronia sinensis</name>
    <dbReference type="NCBI Taxonomy" id="43782"/>
    <lineage>
        <taxon>Eukaryota</taxon>
        <taxon>Viridiplantae</taxon>
        <taxon>Streptophyta</taxon>
        <taxon>Embryophyta</taxon>
        <taxon>Tracheophyta</taxon>
        <taxon>Spermatophyta</taxon>
        <taxon>Magnoliopsida</taxon>
        <taxon>eudicotyledons</taxon>
        <taxon>Gunneridae</taxon>
        <taxon>Pentapetalae</taxon>
        <taxon>rosids</taxon>
        <taxon>malvids</taxon>
        <taxon>Sapindales</taxon>
        <taxon>Sapindaceae</taxon>
        <taxon>Hippocastanoideae</taxon>
        <taxon>Acereae</taxon>
        <taxon>Dipteronia</taxon>
    </lineage>
</organism>
<feature type="compositionally biased region" description="Basic residues" evidence="1">
    <location>
        <begin position="1"/>
        <end position="10"/>
    </location>
</feature>
<keyword evidence="3" id="KW-1185">Reference proteome</keyword>